<evidence type="ECO:0000313" key="4">
    <source>
        <dbReference type="EMBL" id="CAB4957917.1"/>
    </source>
</evidence>
<feature type="domain" description="Transglutaminase-like" evidence="3">
    <location>
        <begin position="436"/>
        <end position="504"/>
    </location>
</feature>
<evidence type="ECO:0000256" key="2">
    <source>
        <dbReference type="SAM" id="Phobius"/>
    </source>
</evidence>
<sequence>MSDRAVRGDQWAVRIVALVPVLLVTLGLQDALGARETVVFLVPAAALTGVLTALVGRWPGLVAVLASGVVGLVVPSDIDPVTLGLSATLVAGVSWGAQCLVASRRPATAIIPPVVLLALVLLVGLSGTSGSVLLAVGVTVSLALVLLTTGSWTGGGDGPTAAVSPAAGAVAWSALAMVLIGVASLVAGLLADEVMPTRPASIQVQQQTPQRPPVVLDVGDPLTLAARWQLDPAEANRSLVTLLPPVRAVRLVWLSMDQYDGVGWVTPRSFRGAPGSIDAEPDLLVSGSLTGSARVEVGTGLPGPFVPVPQRVTQVVGTTPVRVGPSSGTVLSIGSPIGQNFDVRYRVGVATDAQLASAMPAAIAAEAALALPAPLPKSMAALADSVAADSPAGSAATWSRLVTLSSRLRGRGFRAAPASQLSLQGPGGRLADLDSVLVERVGFQSQYASIFALTARSWGIPTRLCVGFLPLIRRAGTLVRGPDTSVWAEARLAGIGWVAFQPSPQDRDAGRPSVVRPPRPPEASTTPLPAPTPTSGSVQTPAATAQESGRADVLAASGGGQVVTIMAEALAVVLLLAAWPAALWARRRRARARLAAGSPQQRVAGAWLWARLSLRGAGLARPPDVSPDRIADPDDTVVDDLPADVAVALRELAGICAPALYAPEAVGQATSDLAWAAAAEVERACLGSLTPVARIRRWLVPAAADLGWEHRPAAGSLSETVSERALRHS</sequence>
<dbReference type="EMBL" id="CAFBNF010000246">
    <property type="protein sequence ID" value="CAB4957917.1"/>
    <property type="molecule type" value="Genomic_DNA"/>
</dbReference>
<reference evidence="4" key="1">
    <citation type="submission" date="2020-05" db="EMBL/GenBank/DDBJ databases">
        <authorList>
            <person name="Chiriac C."/>
            <person name="Salcher M."/>
            <person name="Ghai R."/>
            <person name="Kavagutti S V."/>
        </authorList>
    </citation>
    <scope>NUCLEOTIDE SEQUENCE</scope>
</reference>
<feature type="transmembrane region" description="Helical" evidence="2">
    <location>
        <begin position="109"/>
        <end position="126"/>
    </location>
</feature>
<dbReference type="InterPro" id="IPR052901">
    <property type="entry name" value="Bact_TGase-like"/>
</dbReference>
<protein>
    <submittedName>
        <fullName evidence="4">Unannotated protein</fullName>
    </submittedName>
</protein>
<feature type="transmembrane region" description="Helical" evidence="2">
    <location>
        <begin position="12"/>
        <end position="32"/>
    </location>
</feature>
<feature type="compositionally biased region" description="Polar residues" evidence="1">
    <location>
        <begin position="536"/>
        <end position="546"/>
    </location>
</feature>
<name>A0A6J7KQK7_9ZZZZ</name>
<keyword evidence="2" id="KW-1133">Transmembrane helix</keyword>
<feature type="transmembrane region" description="Helical" evidence="2">
    <location>
        <begin position="132"/>
        <end position="154"/>
    </location>
</feature>
<feature type="transmembrane region" description="Helical" evidence="2">
    <location>
        <begin position="38"/>
        <end position="56"/>
    </location>
</feature>
<dbReference type="Pfam" id="PF01841">
    <property type="entry name" value="Transglut_core"/>
    <property type="match status" value="1"/>
</dbReference>
<proteinExistence type="predicted"/>
<evidence type="ECO:0000259" key="3">
    <source>
        <dbReference type="SMART" id="SM00460"/>
    </source>
</evidence>
<feature type="region of interest" description="Disordered" evidence="1">
    <location>
        <begin position="503"/>
        <end position="546"/>
    </location>
</feature>
<dbReference type="SMART" id="SM00460">
    <property type="entry name" value="TGc"/>
    <property type="match status" value="1"/>
</dbReference>
<keyword evidence="2" id="KW-0472">Membrane</keyword>
<feature type="transmembrane region" description="Helical" evidence="2">
    <location>
        <begin position="562"/>
        <end position="585"/>
    </location>
</feature>
<feature type="transmembrane region" description="Helical" evidence="2">
    <location>
        <begin position="84"/>
        <end position="102"/>
    </location>
</feature>
<dbReference type="InterPro" id="IPR038765">
    <property type="entry name" value="Papain-like_cys_pep_sf"/>
</dbReference>
<accession>A0A6J7KQK7</accession>
<gene>
    <name evidence="4" type="ORF">UFOPK3773_01809</name>
</gene>
<dbReference type="Gene3D" id="3.10.620.30">
    <property type="match status" value="1"/>
</dbReference>
<keyword evidence="2" id="KW-0812">Transmembrane</keyword>
<dbReference type="AlphaFoldDB" id="A0A6J7KQK7"/>
<organism evidence="4">
    <name type="scientific">freshwater metagenome</name>
    <dbReference type="NCBI Taxonomy" id="449393"/>
    <lineage>
        <taxon>unclassified sequences</taxon>
        <taxon>metagenomes</taxon>
        <taxon>ecological metagenomes</taxon>
    </lineage>
</organism>
<dbReference type="SUPFAM" id="SSF54001">
    <property type="entry name" value="Cysteine proteinases"/>
    <property type="match status" value="1"/>
</dbReference>
<dbReference type="InterPro" id="IPR002931">
    <property type="entry name" value="Transglutaminase-like"/>
</dbReference>
<dbReference type="PANTHER" id="PTHR42736:SF1">
    <property type="entry name" value="PROTEIN-GLUTAMINE GAMMA-GLUTAMYLTRANSFERASE"/>
    <property type="match status" value="1"/>
</dbReference>
<feature type="transmembrane region" description="Helical" evidence="2">
    <location>
        <begin position="166"/>
        <end position="191"/>
    </location>
</feature>
<evidence type="ECO:0000256" key="1">
    <source>
        <dbReference type="SAM" id="MobiDB-lite"/>
    </source>
</evidence>
<dbReference type="PANTHER" id="PTHR42736">
    <property type="entry name" value="PROTEIN-GLUTAMINE GAMMA-GLUTAMYLTRANSFERASE"/>
    <property type="match status" value="1"/>
</dbReference>